<organism evidence="3 4">
    <name type="scientific">Trichoderma arundinaceum</name>
    <dbReference type="NCBI Taxonomy" id="490622"/>
    <lineage>
        <taxon>Eukaryota</taxon>
        <taxon>Fungi</taxon>
        <taxon>Dikarya</taxon>
        <taxon>Ascomycota</taxon>
        <taxon>Pezizomycotina</taxon>
        <taxon>Sordariomycetes</taxon>
        <taxon>Hypocreomycetidae</taxon>
        <taxon>Hypocreales</taxon>
        <taxon>Hypocreaceae</taxon>
        <taxon>Trichoderma</taxon>
    </lineage>
</organism>
<name>A0A395NPA2_TRIAR</name>
<comment type="caution">
    <text evidence="3">The sequence shown here is derived from an EMBL/GenBank/DDBJ whole genome shotgun (WGS) entry which is preliminary data.</text>
</comment>
<dbReference type="PANTHER" id="PTHR37577">
    <property type="entry name" value="INTEGRAL MEMBRANE PROTEIN"/>
    <property type="match status" value="1"/>
</dbReference>
<protein>
    <recommendedName>
        <fullName evidence="5">Hard-surface induced</fullName>
    </recommendedName>
</protein>
<keyword evidence="2" id="KW-0812">Transmembrane</keyword>
<feature type="transmembrane region" description="Helical" evidence="2">
    <location>
        <begin position="126"/>
        <end position="146"/>
    </location>
</feature>
<sequence>MVTLNCTSAPESTPSDSGVAGQGILLSFMITAGLAIILSASVMLADFRGRESTTRRKLLNGYSDSQIMQGIGIQSVGLAKMNSLVPYHFFLIWMLSLLSMATHNATLLALVRDYRRDWVLRWMRQLLMFVNLALSSVSGVFILQTVSKGLDESTLPIACVWKINGEKAPSNAGLSYVGTIAAMAGNVVIFVLATWYLHSRKQRFYRIVQIVGWILMAAVAIGAAVRIILLSQAFGHPSVKLSDQGEKDWSFGQLLSLLLLALPVVSVIEIYRGEIKVAPPVGDDRQRMYDDRRRNDRPSSPVSDVYCIRHPVPIRRISSVGHHNSSDYTRETGIPSPNAGTGLERLAHSRSSSGDEATNRRPNFEQVARKYGTDKVTTHKYQFMYDKYLSDIRDDQLKVLEIGLGCNMDYGPGASYYTWLEYLPYVNLYFIEYDGKCAQKYQDKTANAHVFIGDQADTTFLAKFSTEATADGLFDVIIDDGGHTMDQQITSLEFLWTAVKPGGLYVIEDLQTSYWESFGGDSSGRSSSKETTITYMYQLVDDLMIGKNVKQMSHDLLSIDCMAEICALRKKRI</sequence>
<proteinExistence type="predicted"/>
<feature type="region of interest" description="Disordered" evidence="1">
    <location>
        <begin position="282"/>
        <end position="304"/>
    </location>
</feature>
<feature type="region of interest" description="Disordered" evidence="1">
    <location>
        <begin position="319"/>
        <end position="363"/>
    </location>
</feature>
<gene>
    <name evidence="3" type="ORF">TARUN_4403</name>
</gene>
<evidence type="ECO:0000256" key="2">
    <source>
        <dbReference type="SAM" id="Phobius"/>
    </source>
</evidence>
<dbReference type="Gene3D" id="3.40.50.150">
    <property type="entry name" value="Vaccinia Virus protein VP39"/>
    <property type="match status" value="1"/>
</dbReference>
<dbReference type="PANTHER" id="PTHR37577:SF1">
    <property type="entry name" value="INTEGRAL MEMBRANE PROTEIN"/>
    <property type="match status" value="1"/>
</dbReference>
<dbReference type="InterPro" id="IPR053018">
    <property type="entry name" value="Elsinochrome_Biosynth-Asso"/>
</dbReference>
<feature type="transmembrane region" description="Helical" evidence="2">
    <location>
        <begin position="91"/>
        <end position="114"/>
    </location>
</feature>
<dbReference type="OrthoDB" id="5414615at2759"/>
<feature type="transmembrane region" description="Helical" evidence="2">
    <location>
        <begin position="24"/>
        <end position="45"/>
    </location>
</feature>
<evidence type="ECO:0008006" key="5">
    <source>
        <dbReference type="Google" id="ProtNLM"/>
    </source>
</evidence>
<dbReference type="SUPFAM" id="SSF53335">
    <property type="entry name" value="S-adenosyl-L-methionine-dependent methyltransferases"/>
    <property type="match status" value="1"/>
</dbReference>
<dbReference type="Proteomes" id="UP000266272">
    <property type="component" value="Unassembled WGS sequence"/>
</dbReference>
<feature type="transmembrane region" description="Helical" evidence="2">
    <location>
        <begin position="174"/>
        <end position="198"/>
    </location>
</feature>
<keyword evidence="2" id="KW-1133">Transmembrane helix</keyword>
<evidence type="ECO:0000313" key="3">
    <source>
        <dbReference type="EMBL" id="RFU77819.1"/>
    </source>
</evidence>
<feature type="compositionally biased region" description="Basic and acidic residues" evidence="1">
    <location>
        <begin position="282"/>
        <end position="297"/>
    </location>
</feature>
<accession>A0A395NPA2</accession>
<evidence type="ECO:0000256" key="1">
    <source>
        <dbReference type="SAM" id="MobiDB-lite"/>
    </source>
</evidence>
<dbReference type="EMBL" id="PXOA01000250">
    <property type="protein sequence ID" value="RFU77819.1"/>
    <property type="molecule type" value="Genomic_DNA"/>
</dbReference>
<dbReference type="AlphaFoldDB" id="A0A395NPA2"/>
<keyword evidence="2" id="KW-0472">Membrane</keyword>
<keyword evidence="4" id="KW-1185">Reference proteome</keyword>
<dbReference type="InterPro" id="IPR029063">
    <property type="entry name" value="SAM-dependent_MTases_sf"/>
</dbReference>
<feature type="transmembrane region" description="Helical" evidence="2">
    <location>
        <begin position="249"/>
        <end position="271"/>
    </location>
</feature>
<evidence type="ECO:0000313" key="4">
    <source>
        <dbReference type="Proteomes" id="UP000266272"/>
    </source>
</evidence>
<feature type="transmembrane region" description="Helical" evidence="2">
    <location>
        <begin position="210"/>
        <end position="229"/>
    </location>
</feature>
<reference evidence="3 4" key="1">
    <citation type="journal article" date="2018" name="PLoS Pathog.">
        <title>Evolution of structural diversity of trichothecenes, a family of toxins produced by plant pathogenic and entomopathogenic fungi.</title>
        <authorList>
            <person name="Proctor R.H."/>
            <person name="McCormick S.P."/>
            <person name="Kim H.S."/>
            <person name="Cardoza R.E."/>
            <person name="Stanley A.M."/>
            <person name="Lindo L."/>
            <person name="Kelly A."/>
            <person name="Brown D.W."/>
            <person name="Lee T."/>
            <person name="Vaughan M.M."/>
            <person name="Alexander N.J."/>
            <person name="Busman M."/>
            <person name="Gutierrez S."/>
        </authorList>
    </citation>
    <scope>NUCLEOTIDE SEQUENCE [LARGE SCALE GENOMIC DNA]</scope>
    <source>
        <strain evidence="3 4">IBT 40837</strain>
    </source>
</reference>